<evidence type="ECO:0000313" key="3">
    <source>
        <dbReference type="Proteomes" id="UP001596494"/>
    </source>
</evidence>
<reference evidence="3" key="1">
    <citation type="journal article" date="2019" name="Int. J. Syst. Evol. Microbiol.">
        <title>The Global Catalogue of Microorganisms (GCM) 10K type strain sequencing project: providing services to taxonomists for standard genome sequencing and annotation.</title>
        <authorList>
            <consortium name="The Broad Institute Genomics Platform"/>
            <consortium name="The Broad Institute Genome Sequencing Center for Infectious Disease"/>
            <person name="Wu L."/>
            <person name="Ma J."/>
        </authorList>
    </citation>
    <scope>NUCLEOTIDE SEQUENCE [LARGE SCALE GENOMIC DNA]</scope>
    <source>
        <strain evidence="3">CCUG 73951</strain>
    </source>
</reference>
<comment type="caution">
    <text evidence="2">The sequence shown here is derived from an EMBL/GenBank/DDBJ whole genome shotgun (WGS) entry which is preliminary data.</text>
</comment>
<evidence type="ECO:0000313" key="2">
    <source>
        <dbReference type="EMBL" id="MFC7319285.1"/>
    </source>
</evidence>
<keyword evidence="3" id="KW-1185">Reference proteome</keyword>
<proteinExistence type="predicted"/>
<accession>A0ABW2JZG3</accession>
<dbReference type="RefSeq" id="WP_390215936.1">
    <property type="nucleotide sequence ID" value="NZ_JBHTBY010000001.1"/>
</dbReference>
<organism evidence="2 3">
    <name type="scientific">Halobacillus campisalis</name>
    <dbReference type="NCBI Taxonomy" id="435909"/>
    <lineage>
        <taxon>Bacteria</taxon>
        <taxon>Bacillati</taxon>
        <taxon>Bacillota</taxon>
        <taxon>Bacilli</taxon>
        <taxon>Bacillales</taxon>
        <taxon>Bacillaceae</taxon>
        <taxon>Halobacillus</taxon>
    </lineage>
</organism>
<dbReference type="InterPro" id="IPR007345">
    <property type="entry name" value="Polysacch_pyruvyl_Trfase"/>
</dbReference>
<feature type="domain" description="Polysaccharide pyruvyl transferase" evidence="1">
    <location>
        <begin position="13"/>
        <end position="301"/>
    </location>
</feature>
<keyword evidence="2" id="KW-0808">Transferase</keyword>
<name>A0ABW2JZG3_9BACI</name>
<dbReference type="PANTHER" id="PTHR36836">
    <property type="entry name" value="COLANIC ACID BIOSYNTHESIS PROTEIN WCAK"/>
    <property type="match status" value="1"/>
</dbReference>
<dbReference type="Proteomes" id="UP001596494">
    <property type="component" value="Unassembled WGS sequence"/>
</dbReference>
<gene>
    <name evidence="2" type="ORF">ACFQMN_00125</name>
</gene>
<sequence length="367" mass="42395">MKIMLHGATMGSNFGDYLFADIFYNEVLECNREGRNLFFECPRFGIGKFFKRELRYQNKQSFKDLLTADLLIYISGGYFGEQKKSFPKSVLRFLKFVPIGLYFILTKKKLMVIGVGGGPISNKFLRKMLTFILNKAKTVTVRDNETAEYYKKYGVNNQLTVTSDSAQIITPDVLPVLNKDVEKSILSTFENKKIIFLHINNYGDEFAEYQNTIIKSLNLFLKNHNDYGVIIGADVLTNETTEQLKTIKEKVNCDSIYVYNYQSPWQLCSLLNRVDVILTTKLHVGILGASFSKSVLAFPNHYEKVRRYYNQIGEEDRCLKLTEVTEDKILNLLENYHNERIILPESIVEKAKSNFEIMRTSISDIKQ</sequence>
<dbReference type="EMBL" id="JBHTBY010000001">
    <property type="protein sequence ID" value="MFC7319285.1"/>
    <property type="molecule type" value="Genomic_DNA"/>
</dbReference>
<dbReference type="SUPFAM" id="SSF53756">
    <property type="entry name" value="UDP-Glycosyltransferase/glycogen phosphorylase"/>
    <property type="match status" value="1"/>
</dbReference>
<protein>
    <submittedName>
        <fullName evidence="2">Polysaccharide pyruvyl transferase family protein</fullName>
    </submittedName>
</protein>
<evidence type="ECO:0000259" key="1">
    <source>
        <dbReference type="Pfam" id="PF04230"/>
    </source>
</evidence>
<dbReference type="Pfam" id="PF04230">
    <property type="entry name" value="PS_pyruv_trans"/>
    <property type="match status" value="1"/>
</dbReference>
<dbReference type="PANTHER" id="PTHR36836:SF1">
    <property type="entry name" value="COLANIC ACID BIOSYNTHESIS PROTEIN WCAK"/>
    <property type="match status" value="1"/>
</dbReference>
<dbReference type="GO" id="GO:0016740">
    <property type="term" value="F:transferase activity"/>
    <property type="evidence" value="ECO:0007669"/>
    <property type="project" value="UniProtKB-KW"/>
</dbReference>